<keyword evidence="1" id="KW-0548">Nucleotidyltransferase</keyword>
<keyword evidence="2" id="KW-1185">Reference proteome</keyword>
<dbReference type="GO" id="GO:0003964">
    <property type="term" value="F:RNA-directed DNA polymerase activity"/>
    <property type="evidence" value="ECO:0007669"/>
    <property type="project" value="UniProtKB-KW"/>
</dbReference>
<dbReference type="Proteomes" id="UP000325315">
    <property type="component" value="Unassembled WGS sequence"/>
</dbReference>
<keyword evidence="1" id="KW-0695">RNA-directed DNA polymerase</keyword>
<dbReference type="EMBL" id="SMMG02000003">
    <property type="protein sequence ID" value="KAA3479364.1"/>
    <property type="molecule type" value="Genomic_DNA"/>
</dbReference>
<evidence type="ECO:0000313" key="1">
    <source>
        <dbReference type="EMBL" id="KAA3479364.1"/>
    </source>
</evidence>
<protein>
    <submittedName>
        <fullName evidence="1">Reverse transcriptase</fullName>
    </submittedName>
</protein>
<dbReference type="AlphaFoldDB" id="A0A5B6WDM7"/>
<evidence type="ECO:0000313" key="2">
    <source>
        <dbReference type="Proteomes" id="UP000325315"/>
    </source>
</evidence>
<proteinExistence type="predicted"/>
<organism evidence="1 2">
    <name type="scientific">Gossypium australe</name>
    <dbReference type="NCBI Taxonomy" id="47621"/>
    <lineage>
        <taxon>Eukaryota</taxon>
        <taxon>Viridiplantae</taxon>
        <taxon>Streptophyta</taxon>
        <taxon>Embryophyta</taxon>
        <taxon>Tracheophyta</taxon>
        <taxon>Spermatophyta</taxon>
        <taxon>Magnoliopsida</taxon>
        <taxon>eudicotyledons</taxon>
        <taxon>Gunneridae</taxon>
        <taxon>Pentapetalae</taxon>
        <taxon>rosids</taxon>
        <taxon>malvids</taxon>
        <taxon>Malvales</taxon>
        <taxon>Malvaceae</taxon>
        <taxon>Malvoideae</taxon>
        <taxon>Gossypium</taxon>
    </lineage>
</organism>
<sequence length="88" mass="10161">METKVTSRKMKSIRRRCGFMNGINIDAGGLSLGWKEGISLNLKSYSRSHIDVEVEEENGAGIWRFTGFYGEPVEHNRRESWELLRTLQ</sequence>
<dbReference type="OrthoDB" id="991388at2759"/>
<name>A0A5B6WDM7_9ROSI</name>
<comment type="caution">
    <text evidence="1">The sequence shown here is derived from an EMBL/GenBank/DDBJ whole genome shotgun (WGS) entry which is preliminary data.</text>
</comment>
<gene>
    <name evidence="1" type="ORF">EPI10_019879</name>
</gene>
<keyword evidence="1" id="KW-0808">Transferase</keyword>
<reference evidence="2" key="1">
    <citation type="journal article" date="2019" name="Plant Biotechnol. J.">
        <title>Genome sequencing of the Australian wild diploid species Gossypium australe highlights disease resistance and delayed gland morphogenesis.</title>
        <authorList>
            <person name="Cai Y."/>
            <person name="Cai X."/>
            <person name="Wang Q."/>
            <person name="Wang P."/>
            <person name="Zhang Y."/>
            <person name="Cai C."/>
            <person name="Xu Y."/>
            <person name="Wang K."/>
            <person name="Zhou Z."/>
            <person name="Wang C."/>
            <person name="Geng S."/>
            <person name="Li B."/>
            <person name="Dong Q."/>
            <person name="Hou Y."/>
            <person name="Wang H."/>
            <person name="Ai P."/>
            <person name="Liu Z."/>
            <person name="Yi F."/>
            <person name="Sun M."/>
            <person name="An G."/>
            <person name="Cheng J."/>
            <person name="Zhang Y."/>
            <person name="Shi Q."/>
            <person name="Xie Y."/>
            <person name="Shi X."/>
            <person name="Chang Y."/>
            <person name="Huang F."/>
            <person name="Chen Y."/>
            <person name="Hong S."/>
            <person name="Mi L."/>
            <person name="Sun Q."/>
            <person name="Zhang L."/>
            <person name="Zhou B."/>
            <person name="Peng R."/>
            <person name="Zhang X."/>
            <person name="Liu F."/>
        </authorList>
    </citation>
    <scope>NUCLEOTIDE SEQUENCE [LARGE SCALE GENOMIC DNA]</scope>
    <source>
        <strain evidence="2">cv. PA1801</strain>
    </source>
</reference>
<accession>A0A5B6WDM7</accession>